<keyword evidence="1" id="KW-0472">Membrane</keyword>
<dbReference type="Proteomes" id="UP000290475">
    <property type="component" value="Unassembled WGS sequence"/>
</dbReference>
<feature type="transmembrane region" description="Helical" evidence="1">
    <location>
        <begin position="232"/>
        <end position="251"/>
    </location>
</feature>
<reference evidence="3" key="2">
    <citation type="submission" date="2022-10" db="EMBL/GenBank/DDBJ databases">
        <title>Comparative genomic analysis and in-vitro probiotic properties of the potential probiotic L. chiayiensis AACE 3.</title>
        <authorList>
            <person name="Kang X."/>
        </authorList>
    </citation>
    <scope>NUCLEOTIDE SEQUENCE</scope>
    <source>
        <strain evidence="3">AACE 3</strain>
    </source>
</reference>
<sequence>MINQIRADFYRQLHTVGMYLMLAVTIIYALWAVLTKSVGGVSVSVGSGIFTKIADQSWTVLFGLKAANMTATLLLYFFIGVFVIVFGYEFTQKVYKNTLISGISRLQFILAKYLVMLLDLLILFTTHFAMVLIGGLIKGRALGGDWTTVFETMGLSIVAATFFLSVVFSLGVFLLIATGSMTIATIVVVIFPLLIEVLNVIAQWKWLKYFDFFGVSQSIGVGAMKMSALSPYIATSFGFLIVMIGLSVLILRRKEL</sequence>
<feature type="transmembrane region" description="Helical" evidence="1">
    <location>
        <begin position="66"/>
        <end position="88"/>
    </location>
</feature>
<keyword evidence="5" id="KW-1185">Reference proteome</keyword>
<dbReference type="PANTHER" id="PTHR37305:SF1">
    <property type="entry name" value="MEMBRANE PROTEIN"/>
    <property type="match status" value="1"/>
</dbReference>
<dbReference type="EMBL" id="MSSM01000028">
    <property type="protein sequence ID" value="RXT20600.1"/>
    <property type="molecule type" value="Genomic_DNA"/>
</dbReference>
<feature type="transmembrane region" description="Helical" evidence="1">
    <location>
        <begin position="183"/>
        <end position="202"/>
    </location>
</feature>
<feature type="transmembrane region" description="Helical" evidence="1">
    <location>
        <begin position="153"/>
        <end position="176"/>
    </location>
</feature>
<dbReference type="AlphaFoldDB" id="A0A4V1P0I1"/>
<reference evidence="2 4" key="1">
    <citation type="submission" date="2017-01" db="EMBL/GenBank/DDBJ databases">
        <title>Lactobacillus chiayiensis sp. nov., a lactic acid bacterium isolated from compost.</title>
        <authorList>
            <person name="Huang C.-H."/>
        </authorList>
    </citation>
    <scope>NUCLEOTIDE SEQUENCE [LARGE SCALE GENOMIC DNA]</scope>
    <source>
        <strain evidence="4">chh01</strain>
        <strain evidence="2">Chh01</strain>
    </source>
</reference>
<feature type="transmembrane region" description="Helical" evidence="1">
    <location>
        <begin position="109"/>
        <end position="133"/>
    </location>
</feature>
<dbReference type="RefSeq" id="WP_129302329.1">
    <property type="nucleotide sequence ID" value="NZ_CP074378.1"/>
</dbReference>
<accession>A0A4V1P0I1</accession>
<dbReference type="PANTHER" id="PTHR37305">
    <property type="entry name" value="INTEGRAL MEMBRANE PROTEIN-RELATED"/>
    <property type="match status" value="1"/>
</dbReference>
<evidence type="ECO:0000313" key="4">
    <source>
        <dbReference type="Proteomes" id="UP000290475"/>
    </source>
</evidence>
<dbReference type="EMBL" id="CP107523">
    <property type="protein sequence ID" value="UYN57523.1"/>
    <property type="molecule type" value="Genomic_DNA"/>
</dbReference>
<evidence type="ECO:0000313" key="3">
    <source>
        <dbReference type="EMBL" id="UYN57523.1"/>
    </source>
</evidence>
<organism evidence="2 4">
    <name type="scientific">Lacticaseibacillus chiayiensis</name>
    <dbReference type="NCBI Taxonomy" id="2100821"/>
    <lineage>
        <taxon>Bacteria</taxon>
        <taxon>Bacillati</taxon>
        <taxon>Bacillota</taxon>
        <taxon>Bacilli</taxon>
        <taxon>Lactobacillales</taxon>
        <taxon>Lactobacillaceae</taxon>
        <taxon>Lacticaseibacillus</taxon>
    </lineage>
</organism>
<evidence type="ECO:0000256" key="1">
    <source>
        <dbReference type="SAM" id="Phobius"/>
    </source>
</evidence>
<protein>
    <submittedName>
        <fullName evidence="2">ABC transporter permease</fullName>
    </submittedName>
</protein>
<feature type="transmembrane region" description="Helical" evidence="1">
    <location>
        <begin position="12"/>
        <end position="34"/>
    </location>
</feature>
<dbReference type="Proteomes" id="UP001164790">
    <property type="component" value="Chromosome"/>
</dbReference>
<evidence type="ECO:0000313" key="5">
    <source>
        <dbReference type="Proteomes" id="UP001164790"/>
    </source>
</evidence>
<gene>
    <name evidence="2" type="ORF">BVJ53_10345</name>
    <name evidence="3" type="ORF">OFW50_05515</name>
</gene>
<evidence type="ECO:0000313" key="2">
    <source>
        <dbReference type="EMBL" id="RXT20600.1"/>
    </source>
</evidence>
<keyword evidence="1" id="KW-1133">Transmembrane helix</keyword>
<keyword evidence="1" id="KW-0812">Transmembrane</keyword>
<proteinExistence type="predicted"/>
<name>A0A4V1P0I1_9LACO</name>